<protein>
    <submittedName>
        <fullName evidence="1">Uncharacterized protein</fullName>
    </submittedName>
</protein>
<gene>
    <name evidence="1" type="ORF">PLOB_00023370</name>
</gene>
<evidence type="ECO:0000313" key="1">
    <source>
        <dbReference type="EMBL" id="CAH3180475.1"/>
    </source>
</evidence>
<organism evidence="1 2">
    <name type="scientific">Porites lobata</name>
    <dbReference type="NCBI Taxonomy" id="104759"/>
    <lineage>
        <taxon>Eukaryota</taxon>
        <taxon>Metazoa</taxon>
        <taxon>Cnidaria</taxon>
        <taxon>Anthozoa</taxon>
        <taxon>Hexacorallia</taxon>
        <taxon>Scleractinia</taxon>
        <taxon>Fungiina</taxon>
        <taxon>Poritidae</taxon>
        <taxon>Porites</taxon>
    </lineage>
</organism>
<feature type="non-terminal residue" evidence="1">
    <location>
        <position position="1"/>
    </location>
</feature>
<comment type="caution">
    <text evidence="1">The sequence shown here is derived from an EMBL/GenBank/DDBJ whole genome shotgun (WGS) entry which is preliminary data.</text>
</comment>
<dbReference type="EMBL" id="CALNXK010000277">
    <property type="protein sequence ID" value="CAH3180475.1"/>
    <property type="molecule type" value="Genomic_DNA"/>
</dbReference>
<reference evidence="1 2" key="1">
    <citation type="submission" date="2022-05" db="EMBL/GenBank/DDBJ databases">
        <authorList>
            <consortium name="Genoscope - CEA"/>
            <person name="William W."/>
        </authorList>
    </citation>
    <scope>NUCLEOTIDE SEQUENCE [LARGE SCALE GENOMIC DNA]</scope>
</reference>
<keyword evidence="2" id="KW-1185">Reference proteome</keyword>
<name>A0ABN8RQR8_9CNID</name>
<evidence type="ECO:0000313" key="2">
    <source>
        <dbReference type="Proteomes" id="UP001159405"/>
    </source>
</evidence>
<proteinExistence type="predicted"/>
<sequence length="97" mass="10862">PNRIYCTCKSTCSTKRTSTEVSCGQDCKCGSQSKPCRNKFLYCCGQRRCVTTFARFSKLCLDPDVLEIEQQHSDDNSTQGPSGRLHTGNLFLIVMDI</sequence>
<dbReference type="Proteomes" id="UP001159405">
    <property type="component" value="Unassembled WGS sequence"/>
</dbReference>
<accession>A0ABN8RQR8</accession>